<evidence type="ECO:0000313" key="3">
    <source>
        <dbReference type="Proteomes" id="UP000054007"/>
    </source>
</evidence>
<proteinExistence type="predicted"/>
<dbReference type="Pfam" id="PF13409">
    <property type="entry name" value="GST_N_2"/>
    <property type="match status" value="1"/>
</dbReference>
<dbReference type="PROSITE" id="PS50404">
    <property type="entry name" value="GST_NTER"/>
    <property type="match status" value="1"/>
</dbReference>
<feature type="domain" description="GST N-terminal" evidence="1">
    <location>
        <begin position="9"/>
        <end position="100"/>
    </location>
</feature>
<dbReference type="Proteomes" id="UP000054007">
    <property type="component" value="Unassembled WGS sequence"/>
</dbReference>
<dbReference type="OrthoDB" id="4951845at2759"/>
<sequence length="242" mass="27370">MASFTLFDIPSVVPNQAWSMNTLKARYTLNYKGLHFKTEWIEYPDIEDFYKTNGIVHTETRGDGSPNYTLPVLFDSAHNTYISGSTNIASHLDKAYPDTPKVFPNGSEGLARGFEDAMENAIEPIWALLLPKVPVYLNTASKAYFLRTKPRSRVELDQETKREEWARLRAGFSKIASWSAPEGGLFVMGDAPTFVDLFMGGLVYWVKLTCGENSAEWKDMSTWDEGRWDKLLKAVEVYGTVV</sequence>
<keyword evidence="3" id="KW-1185">Reference proteome</keyword>
<dbReference type="STRING" id="1314674.A0A0D7BBS3"/>
<dbReference type="Pfam" id="PF22041">
    <property type="entry name" value="GST_C_7"/>
    <property type="match status" value="1"/>
</dbReference>
<dbReference type="SUPFAM" id="SSF47616">
    <property type="entry name" value="GST C-terminal domain-like"/>
    <property type="match status" value="1"/>
</dbReference>
<accession>A0A0D7BBS3</accession>
<gene>
    <name evidence="2" type="ORF">CYLTODRAFT_352122</name>
</gene>
<dbReference type="InterPro" id="IPR036282">
    <property type="entry name" value="Glutathione-S-Trfase_C_sf"/>
</dbReference>
<protein>
    <recommendedName>
        <fullName evidence="1">GST N-terminal domain-containing protein</fullName>
    </recommendedName>
</protein>
<dbReference type="InterPro" id="IPR004045">
    <property type="entry name" value="Glutathione_S-Trfase_N"/>
</dbReference>
<dbReference type="SUPFAM" id="SSF52833">
    <property type="entry name" value="Thioredoxin-like"/>
    <property type="match status" value="1"/>
</dbReference>
<organism evidence="2 3">
    <name type="scientific">Cylindrobasidium torrendii FP15055 ss-10</name>
    <dbReference type="NCBI Taxonomy" id="1314674"/>
    <lineage>
        <taxon>Eukaryota</taxon>
        <taxon>Fungi</taxon>
        <taxon>Dikarya</taxon>
        <taxon>Basidiomycota</taxon>
        <taxon>Agaricomycotina</taxon>
        <taxon>Agaricomycetes</taxon>
        <taxon>Agaricomycetidae</taxon>
        <taxon>Agaricales</taxon>
        <taxon>Marasmiineae</taxon>
        <taxon>Physalacriaceae</taxon>
        <taxon>Cylindrobasidium</taxon>
    </lineage>
</organism>
<evidence type="ECO:0000313" key="2">
    <source>
        <dbReference type="EMBL" id="KIY67982.1"/>
    </source>
</evidence>
<dbReference type="Gene3D" id="1.20.1050.10">
    <property type="match status" value="1"/>
</dbReference>
<dbReference type="InterPro" id="IPR054416">
    <property type="entry name" value="GST_UstS-like_C"/>
</dbReference>
<dbReference type="AlphaFoldDB" id="A0A0D7BBS3"/>
<reference evidence="2 3" key="1">
    <citation type="journal article" date="2015" name="Fungal Genet. Biol.">
        <title>Evolution of novel wood decay mechanisms in Agaricales revealed by the genome sequences of Fistulina hepatica and Cylindrobasidium torrendii.</title>
        <authorList>
            <person name="Floudas D."/>
            <person name="Held B.W."/>
            <person name="Riley R."/>
            <person name="Nagy L.G."/>
            <person name="Koehler G."/>
            <person name="Ransdell A.S."/>
            <person name="Younus H."/>
            <person name="Chow J."/>
            <person name="Chiniquy J."/>
            <person name="Lipzen A."/>
            <person name="Tritt A."/>
            <person name="Sun H."/>
            <person name="Haridas S."/>
            <person name="LaButti K."/>
            <person name="Ohm R.A."/>
            <person name="Kues U."/>
            <person name="Blanchette R.A."/>
            <person name="Grigoriev I.V."/>
            <person name="Minto R.E."/>
            <person name="Hibbett D.S."/>
        </authorList>
    </citation>
    <scope>NUCLEOTIDE SEQUENCE [LARGE SCALE GENOMIC DNA]</scope>
    <source>
        <strain evidence="2 3">FP15055 ss-10</strain>
    </source>
</reference>
<dbReference type="Gene3D" id="3.40.30.10">
    <property type="entry name" value="Glutaredoxin"/>
    <property type="match status" value="1"/>
</dbReference>
<evidence type="ECO:0000259" key="1">
    <source>
        <dbReference type="PROSITE" id="PS50404"/>
    </source>
</evidence>
<dbReference type="EMBL" id="KN880512">
    <property type="protein sequence ID" value="KIY67982.1"/>
    <property type="molecule type" value="Genomic_DNA"/>
</dbReference>
<name>A0A0D7BBS3_9AGAR</name>
<dbReference type="InterPro" id="IPR036249">
    <property type="entry name" value="Thioredoxin-like_sf"/>
</dbReference>